<evidence type="ECO:0000313" key="3">
    <source>
        <dbReference type="Proteomes" id="UP000031668"/>
    </source>
</evidence>
<proteinExistence type="predicted"/>
<name>A0A0C2NL21_THEKT</name>
<evidence type="ECO:0000313" key="2">
    <source>
        <dbReference type="EMBL" id="KII74697.1"/>
    </source>
</evidence>
<gene>
    <name evidence="2" type="ORF">RF11_11395</name>
</gene>
<protein>
    <submittedName>
        <fullName evidence="2">Uncharacterized protein</fullName>
    </submittedName>
</protein>
<organism evidence="2 3">
    <name type="scientific">Thelohanellus kitauei</name>
    <name type="common">Myxosporean</name>
    <dbReference type="NCBI Taxonomy" id="669202"/>
    <lineage>
        <taxon>Eukaryota</taxon>
        <taxon>Metazoa</taxon>
        <taxon>Cnidaria</taxon>
        <taxon>Myxozoa</taxon>
        <taxon>Myxosporea</taxon>
        <taxon>Bivalvulida</taxon>
        <taxon>Platysporina</taxon>
        <taxon>Myxobolidae</taxon>
        <taxon>Thelohanellus</taxon>
    </lineage>
</organism>
<keyword evidence="1" id="KW-0732">Signal</keyword>
<sequence>MVKLFFFTIQAIVTVLGLVTEGGLGSSDLMWQTLVNMPNKKLYGVLNHVVSGCRPYFIAPFLSAFSRTGTDANWTSRQMMVFKMSQCYFERLPSGSVDPVFNLRTCVLCGQGLLFNLDLDERNFISRGVWECVQDPRIAIGAKAPFIQNGVWLPFSGPQGFGGRFVYGHTGDPLPWMSLF</sequence>
<dbReference type="AlphaFoldDB" id="A0A0C2NL21"/>
<evidence type="ECO:0000256" key="1">
    <source>
        <dbReference type="SAM" id="SignalP"/>
    </source>
</evidence>
<comment type="caution">
    <text evidence="2">The sequence shown here is derived from an EMBL/GenBank/DDBJ whole genome shotgun (WGS) entry which is preliminary data.</text>
</comment>
<keyword evidence="3" id="KW-1185">Reference proteome</keyword>
<feature type="signal peptide" evidence="1">
    <location>
        <begin position="1"/>
        <end position="17"/>
    </location>
</feature>
<dbReference type="Proteomes" id="UP000031668">
    <property type="component" value="Unassembled WGS sequence"/>
</dbReference>
<accession>A0A0C2NL21</accession>
<reference evidence="2 3" key="1">
    <citation type="journal article" date="2014" name="Genome Biol. Evol.">
        <title>The genome of the myxosporean Thelohanellus kitauei shows adaptations to nutrient acquisition within its fish host.</title>
        <authorList>
            <person name="Yang Y."/>
            <person name="Xiong J."/>
            <person name="Zhou Z."/>
            <person name="Huo F."/>
            <person name="Miao W."/>
            <person name="Ran C."/>
            <person name="Liu Y."/>
            <person name="Zhang J."/>
            <person name="Feng J."/>
            <person name="Wang M."/>
            <person name="Wang M."/>
            <person name="Wang L."/>
            <person name="Yao B."/>
        </authorList>
    </citation>
    <scope>NUCLEOTIDE SEQUENCE [LARGE SCALE GENOMIC DNA]</scope>
    <source>
        <strain evidence="2">Wuqing</strain>
    </source>
</reference>
<dbReference type="EMBL" id="JWZT01000324">
    <property type="protein sequence ID" value="KII74697.1"/>
    <property type="molecule type" value="Genomic_DNA"/>
</dbReference>
<feature type="chain" id="PRO_5002153090" evidence="1">
    <location>
        <begin position="18"/>
        <end position="180"/>
    </location>
</feature>